<dbReference type="RefSeq" id="WP_005729922.1">
    <property type="nucleotide sequence ID" value="NZ_JH932275.1"/>
</dbReference>
<evidence type="ECO:0000313" key="1">
    <source>
        <dbReference type="EMBL" id="EKB62207.1"/>
    </source>
</evidence>
<organism evidence="1 2">
    <name type="scientific">Lactobacillus crispatus FB077-07</name>
    <dbReference type="NCBI Taxonomy" id="883092"/>
    <lineage>
        <taxon>Bacteria</taxon>
        <taxon>Bacillati</taxon>
        <taxon>Bacillota</taxon>
        <taxon>Bacilli</taxon>
        <taxon>Lactobacillales</taxon>
        <taxon>Lactobacillaceae</taxon>
        <taxon>Lactobacillus</taxon>
    </lineage>
</organism>
<dbReference type="Proteomes" id="UP000004722">
    <property type="component" value="Unassembled WGS sequence"/>
</dbReference>
<evidence type="ECO:0000313" key="2">
    <source>
        <dbReference type="Proteomes" id="UP000004722"/>
    </source>
</evidence>
<dbReference type="OrthoDB" id="2282833at2"/>
<dbReference type="AlphaFoldDB" id="K1MDA5"/>
<reference evidence="1 2" key="1">
    <citation type="submission" date="2012-07" db="EMBL/GenBank/DDBJ databases">
        <title>The Genome Sequence of Lactobacillus crispatus FB077-07.</title>
        <authorList>
            <consortium name="The Broad Institute Genome Sequencing Platform"/>
            <person name="Earl A."/>
            <person name="Ward D."/>
            <person name="Feldgarden M."/>
            <person name="Gevers D."/>
            <person name="Saerens B."/>
            <person name="Vaneechoutte M."/>
            <person name="Walker B."/>
            <person name="Young S.K."/>
            <person name="Zeng Q."/>
            <person name="Gargeya S."/>
            <person name="Fitzgerald M."/>
            <person name="Haas B."/>
            <person name="Abouelleil A."/>
            <person name="Alvarado L."/>
            <person name="Arachchi H.M."/>
            <person name="Berlin A.M."/>
            <person name="Chapman S.B."/>
            <person name="Goldberg J."/>
            <person name="Griggs A."/>
            <person name="Gujja S."/>
            <person name="Hansen M."/>
            <person name="Howarth C."/>
            <person name="Imamovic A."/>
            <person name="Larimer J."/>
            <person name="McCowen C."/>
            <person name="Montmayeur A."/>
            <person name="Murphy C."/>
            <person name="Neiman D."/>
            <person name="Pearson M."/>
            <person name="Priest M."/>
            <person name="Roberts A."/>
            <person name="Saif S."/>
            <person name="Shea T."/>
            <person name="Sisk P."/>
            <person name="Sykes S."/>
            <person name="Wortman J."/>
            <person name="Nusbaum C."/>
            <person name="Birren B."/>
        </authorList>
    </citation>
    <scope>NUCLEOTIDE SEQUENCE [LARGE SCALE GENOMIC DNA]</scope>
    <source>
        <strain evidence="1 2">FB077-07</strain>
    </source>
</reference>
<accession>K1MDA5</accession>
<name>K1MDA5_9LACO</name>
<gene>
    <name evidence="1" type="ORF">HMPREF9249_02430</name>
</gene>
<dbReference type="HOGENOM" id="CLU_1260097_0_0_9"/>
<dbReference type="PATRIC" id="fig|883092.3.peg.2412"/>
<dbReference type="EMBL" id="AGZG01000115">
    <property type="protein sequence ID" value="EKB62207.1"/>
    <property type="molecule type" value="Genomic_DNA"/>
</dbReference>
<sequence length="230" mass="27314">MSIQRVILADFYQQAPQYYHATFDHLSHTKAVYGKTIPVALLKNIYLVDSEDNRLANIREDTYIDQDGNPIIADHCWVQLNQAWFNLPHELLQGDEIYFKAEVEQYNITRDDLAKKRKLIWEKAKQLNDGIYSAWQGSKHMYHGVQYQSAYEQMRSHIQANNEMARLQQQNIPMVDYTLTDLSDIQVIKYLNHTERRIKYNYKQYLKQHLKYSGWLVARSKSFTQTGRVF</sequence>
<comment type="caution">
    <text evidence="1">The sequence shown here is derived from an EMBL/GenBank/DDBJ whole genome shotgun (WGS) entry which is preliminary data.</text>
</comment>
<proteinExistence type="predicted"/>
<protein>
    <submittedName>
        <fullName evidence="1">Uncharacterized protein</fullName>
    </submittedName>
</protein>